<evidence type="ECO:0000313" key="1">
    <source>
        <dbReference type="EMBL" id="KAF0647032.1"/>
    </source>
</evidence>
<keyword evidence="2" id="KW-1185">Reference proteome</keyword>
<gene>
    <name evidence="1" type="ORF">K701_25655</name>
</gene>
<name>A0ABQ6XMN6_STRFR</name>
<reference evidence="1 2" key="1">
    <citation type="submission" date="2013-05" db="EMBL/GenBank/DDBJ databases">
        <title>Genome Sequence of Streptomyces fradiae.</title>
        <authorList>
            <person name="Kirby R."/>
        </authorList>
    </citation>
    <scope>NUCLEOTIDE SEQUENCE [LARGE SCALE GENOMIC DNA]</scope>
    <source>
        <strain evidence="1 2">ATCC 10745</strain>
    </source>
</reference>
<comment type="caution">
    <text evidence="1">The sequence shown here is derived from an EMBL/GenBank/DDBJ whole genome shotgun (WGS) entry which is preliminary data.</text>
</comment>
<dbReference type="EMBL" id="ASYR01000042">
    <property type="protein sequence ID" value="KAF0647032.1"/>
    <property type="molecule type" value="Genomic_DNA"/>
</dbReference>
<accession>A0ABQ6XMN6</accession>
<evidence type="ECO:0000313" key="2">
    <source>
        <dbReference type="Proteomes" id="UP000731519"/>
    </source>
</evidence>
<sequence length="36" mass="3988">MARQVAVKKKYGVWVTSAERAAMRRVLTGCPSEPLP</sequence>
<dbReference type="Proteomes" id="UP000731519">
    <property type="component" value="Unassembled WGS sequence"/>
</dbReference>
<organism evidence="1 2">
    <name type="scientific">Streptomyces fradiae ATCC 10745 = DSM 40063</name>
    <dbReference type="NCBI Taxonomy" id="1319510"/>
    <lineage>
        <taxon>Bacteria</taxon>
        <taxon>Bacillati</taxon>
        <taxon>Actinomycetota</taxon>
        <taxon>Actinomycetes</taxon>
        <taxon>Kitasatosporales</taxon>
        <taxon>Streptomycetaceae</taxon>
        <taxon>Streptomyces</taxon>
    </lineage>
</organism>
<proteinExistence type="predicted"/>
<protein>
    <submittedName>
        <fullName evidence="1">Uncharacterized protein</fullName>
    </submittedName>
</protein>